<comment type="cofactor">
    <cofactor evidence="2">
        <name>FAD</name>
        <dbReference type="ChEBI" id="CHEBI:57692"/>
    </cofactor>
</comment>
<dbReference type="Gene3D" id="2.40.30.10">
    <property type="entry name" value="Translation factors"/>
    <property type="match status" value="1"/>
</dbReference>
<proteinExistence type="inferred from homology"/>
<dbReference type="Pfam" id="PF00175">
    <property type="entry name" value="NAD_binding_1"/>
    <property type="match status" value="1"/>
</dbReference>
<dbReference type="PRINTS" id="PR00371">
    <property type="entry name" value="FPNCR"/>
</dbReference>
<comment type="similarity">
    <text evidence="11">Belongs to the globin family.</text>
</comment>
<keyword evidence="11" id="KW-0813">Transport</keyword>
<dbReference type="InterPro" id="IPR012292">
    <property type="entry name" value="Globin/Proto"/>
</dbReference>
<keyword evidence="11" id="KW-0479">Metal-binding</keyword>
<feature type="domain" description="FAD-binding FR-type" evidence="13">
    <location>
        <begin position="139"/>
        <end position="239"/>
    </location>
</feature>
<evidence type="ECO:0000256" key="8">
    <source>
        <dbReference type="ARBA" id="ARBA00023027"/>
    </source>
</evidence>
<keyword evidence="11" id="KW-0561">Oxygen transport</keyword>
<dbReference type="InterPro" id="IPR008333">
    <property type="entry name" value="Cbr1-like_FAD-bd_dom"/>
</dbReference>
<dbReference type="CDD" id="cd19753">
    <property type="entry name" value="Mb-like_oxidoreductase"/>
    <property type="match status" value="1"/>
</dbReference>
<evidence type="ECO:0000313" key="15">
    <source>
        <dbReference type="Proteomes" id="UP000321617"/>
    </source>
</evidence>
<dbReference type="EMBL" id="VLLL01000006">
    <property type="protein sequence ID" value="TWJ11911.1"/>
    <property type="molecule type" value="Genomic_DNA"/>
</dbReference>
<dbReference type="GO" id="GO:0051537">
    <property type="term" value="F:2 iron, 2 sulfur cluster binding"/>
    <property type="evidence" value="ECO:0007669"/>
    <property type="project" value="UniProtKB-KW"/>
</dbReference>
<dbReference type="PROSITE" id="PS51384">
    <property type="entry name" value="FAD_FR"/>
    <property type="match status" value="1"/>
</dbReference>
<dbReference type="PANTHER" id="PTHR47354:SF5">
    <property type="entry name" value="PROTEIN RFBI"/>
    <property type="match status" value="1"/>
</dbReference>
<comment type="cofactor">
    <cofactor evidence="1">
        <name>heme b</name>
        <dbReference type="ChEBI" id="CHEBI:60344"/>
    </cofactor>
</comment>
<dbReference type="GO" id="GO:0020037">
    <property type="term" value="F:heme binding"/>
    <property type="evidence" value="ECO:0007669"/>
    <property type="project" value="InterPro"/>
</dbReference>
<evidence type="ECO:0000256" key="6">
    <source>
        <dbReference type="ARBA" id="ARBA00022857"/>
    </source>
</evidence>
<keyword evidence="7" id="KW-0411">Iron-sulfur</keyword>
<keyword evidence="11" id="KW-0349">Heme</keyword>
<dbReference type="GO" id="GO:0008941">
    <property type="term" value="F:nitric oxide dioxygenase NAD(P)H activity"/>
    <property type="evidence" value="ECO:0007669"/>
    <property type="project" value="UniProtKB-EC"/>
</dbReference>
<evidence type="ECO:0000256" key="9">
    <source>
        <dbReference type="ARBA" id="ARBA00048649"/>
    </source>
</evidence>
<dbReference type="OrthoDB" id="3213438at2"/>
<dbReference type="CDD" id="cd06187">
    <property type="entry name" value="O2ase_reductase_like"/>
    <property type="match status" value="1"/>
</dbReference>
<gene>
    <name evidence="14" type="ORF">LX16_2649</name>
</gene>
<dbReference type="GO" id="GO:0019825">
    <property type="term" value="F:oxygen binding"/>
    <property type="evidence" value="ECO:0007669"/>
    <property type="project" value="InterPro"/>
</dbReference>
<comment type="catalytic activity">
    <reaction evidence="10">
        <text>2 nitric oxide + NADPH + 2 O2 = 2 nitrate + NADP(+) + H(+)</text>
        <dbReference type="Rhea" id="RHEA:19465"/>
        <dbReference type="ChEBI" id="CHEBI:15378"/>
        <dbReference type="ChEBI" id="CHEBI:15379"/>
        <dbReference type="ChEBI" id="CHEBI:16480"/>
        <dbReference type="ChEBI" id="CHEBI:17632"/>
        <dbReference type="ChEBI" id="CHEBI:57783"/>
        <dbReference type="ChEBI" id="CHEBI:58349"/>
        <dbReference type="EC" id="1.14.12.17"/>
    </reaction>
</comment>
<dbReference type="InterPro" id="IPR017927">
    <property type="entry name" value="FAD-bd_FR_type"/>
</dbReference>
<evidence type="ECO:0000259" key="12">
    <source>
        <dbReference type="PROSITE" id="PS01033"/>
    </source>
</evidence>
<name>A0A562V221_9ACTN</name>
<dbReference type="InterPro" id="IPR001709">
    <property type="entry name" value="Flavoprot_Pyr_Nucl_cyt_Rdtase"/>
</dbReference>
<comment type="caution">
    <text evidence="14">The sequence shown here is derived from an EMBL/GenBank/DDBJ whole genome shotgun (WGS) entry which is preliminary data.</text>
</comment>
<evidence type="ECO:0000256" key="5">
    <source>
        <dbReference type="ARBA" id="ARBA00022714"/>
    </source>
</evidence>
<evidence type="ECO:0000256" key="2">
    <source>
        <dbReference type="ARBA" id="ARBA00001974"/>
    </source>
</evidence>
<dbReference type="SUPFAM" id="SSF63380">
    <property type="entry name" value="Riboflavin synthase domain-like"/>
    <property type="match status" value="1"/>
</dbReference>
<keyword evidence="8" id="KW-0520">NAD</keyword>
<dbReference type="PRINTS" id="PR00410">
    <property type="entry name" value="PHEHYDRXLASE"/>
</dbReference>
<dbReference type="EC" id="1.14.12.17" evidence="4"/>
<dbReference type="Pfam" id="PF00042">
    <property type="entry name" value="Globin"/>
    <property type="match status" value="1"/>
</dbReference>
<reference evidence="14 15" key="1">
    <citation type="journal article" date="2013" name="Stand. Genomic Sci.">
        <title>Genomic Encyclopedia of Type Strains, Phase I: The one thousand microbial genomes (KMG-I) project.</title>
        <authorList>
            <person name="Kyrpides N.C."/>
            <person name="Woyke T."/>
            <person name="Eisen J.A."/>
            <person name="Garrity G."/>
            <person name="Lilburn T.G."/>
            <person name="Beck B.J."/>
            <person name="Whitman W.B."/>
            <person name="Hugenholtz P."/>
            <person name="Klenk H.P."/>
        </authorList>
    </citation>
    <scope>NUCLEOTIDE SEQUENCE [LARGE SCALE GENOMIC DNA]</scope>
    <source>
        <strain evidence="14 15">DSM 45044</strain>
    </source>
</reference>
<dbReference type="InterPro" id="IPR017938">
    <property type="entry name" value="Riboflavin_synthase-like_b-brl"/>
</dbReference>
<protein>
    <recommendedName>
        <fullName evidence="4">nitric oxide dioxygenase</fullName>
        <ecNumber evidence="4">1.14.12.17</ecNumber>
    </recommendedName>
</protein>
<dbReference type="Pfam" id="PF00970">
    <property type="entry name" value="FAD_binding_6"/>
    <property type="match status" value="1"/>
</dbReference>
<dbReference type="Proteomes" id="UP000321617">
    <property type="component" value="Unassembled WGS sequence"/>
</dbReference>
<organism evidence="14 15">
    <name type="scientific">Stackebrandtia albiflava</name>
    <dbReference type="NCBI Taxonomy" id="406432"/>
    <lineage>
        <taxon>Bacteria</taxon>
        <taxon>Bacillati</taxon>
        <taxon>Actinomycetota</taxon>
        <taxon>Actinomycetes</taxon>
        <taxon>Glycomycetales</taxon>
        <taxon>Glycomycetaceae</taxon>
        <taxon>Stackebrandtia</taxon>
    </lineage>
</organism>
<dbReference type="InterPro" id="IPR001433">
    <property type="entry name" value="OxRdtase_FAD/NAD-bd"/>
</dbReference>
<dbReference type="GO" id="GO:0005344">
    <property type="term" value="F:oxygen carrier activity"/>
    <property type="evidence" value="ECO:0007669"/>
    <property type="project" value="UniProtKB-KW"/>
</dbReference>
<dbReference type="InterPro" id="IPR039261">
    <property type="entry name" value="FNR_nucleotide-bd"/>
</dbReference>
<feature type="domain" description="Globin" evidence="12">
    <location>
        <begin position="1"/>
        <end position="132"/>
    </location>
</feature>
<evidence type="ECO:0000259" key="13">
    <source>
        <dbReference type="PROSITE" id="PS51384"/>
    </source>
</evidence>
<keyword evidence="11" id="KW-0408">Iron</keyword>
<dbReference type="PROSITE" id="PS01033">
    <property type="entry name" value="GLOBIN"/>
    <property type="match status" value="1"/>
</dbReference>
<evidence type="ECO:0000256" key="11">
    <source>
        <dbReference type="RuleBase" id="RU000356"/>
    </source>
</evidence>
<keyword evidence="15" id="KW-1185">Reference proteome</keyword>
<keyword evidence="6" id="KW-0521">NADP</keyword>
<evidence type="ECO:0000313" key="14">
    <source>
        <dbReference type="EMBL" id="TWJ11911.1"/>
    </source>
</evidence>
<sequence>MVDADRLKASWGLVAAHGEQVPLFFYSRLFLAHPEVRELFPIAMASQRDKLVRALGAVVSNVDNLDAVVPYLRRLGADHRKFGALREHYPAVGDALLATLAHFSGPAWTPEVAADWETAYGIVAQVMADAADEAAHVTPAWWDGTVVDHRRIGIDLAVLTVVPHTRLDYRPGHSITVSSPLRPRLWRAYSPANAPREDNSIELHVRLVDAGLVSTALVDLTRPGDVLRLGPPIDDNLVLRDNDRPVLMLAGGTGFAPMKALIEQLARRPRPTHLFWGAETTDALYDLPGLRHFEAGNDWFRFTGCVRAGYPEPGIQVGNPVEVALRYGHTVGVDAYVCGPPGMVSAARSGLVESGVDPACIYFDQYGDEEK</sequence>
<dbReference type="Gene3D" id="3.40.50.80">
    <property type="entry name" value="Nucleotide-binding domain of ferredoxin-NADP reductase (FNR) module"/>
    <property type="match status" value="1"/>
</dbReference>
<keyword evidence="5" id="KW-0001">2Fe-2S</keyword>
<dbReference type="SUPFAM" id="SSF52343">
    <property type="entry name" value="Ferredoxin reductase-like, C-terminal NADP-linked domain"/>
    <property type="match status" value="1"/>
</dbReference>
<dbReference type="SUPFAM" id="SSF46458">
    <property type="entry name" value="Globin-like"/>
    <property type="match status" value="1"/>
</dbReference>
<evidence type="ECO:0000256" key="4">
    <source>
        <dbReference type="ARBA" id="ARBA00012229"/>
    </source>
</evidence>
<evidence type="ECO:0000256" key="7">
    <source>
        <dbReference type="ARBA" id="ARBA00023014"/>
    </source>
</evidence>
<dbReference type="AlphaFoldDB" id="A0A562V221"/>
<evidence type="ECO:0000256" key="1">
    <source>
        <dbReference type="ARBA" id="ARBA00001970"/>
    </source>
</evidence>
<dbReference type="RefSeq" id="WP_147138608.1">
    <property type="nucleotide sequence ID" value="NZ_BAABIJ010000002.1"/>
</dbReference>
<dbReference type="InterPro" id="IPR000971">
    <property type="entry name" value="Globin"/>
</dbReference>
<dbReference type="PANTHER" id="PTHR47354">
    <property type="entry name" value="NADH OXIDOREDUCTASE HCR"/>
    <property type="match status" value="1"/>
</dbReference>
<evidence type="ECO:0000256" key="10">
    <source>
        <dbReference type="ARBA" id="ARBA00049433"/>
    </source>
</evidence>
<dbReference type="InterPro" id="IPR009050">
    <property type="entry name" value="Globin-like_sf"/>
</dbReference>
<dbReference type="Gene3D" id="1.10.490.10">
    <property type="entry name" value="Globins"/>
    <property type="match status" value="1"/>
</dbReference>
<accession>A0A562V221</accession>
<evidence type="ECO:0000256" key="3">
    <source>
        <dbReference type="ARBA" id="ARBA00006401"/>
    </source>
</evidence>
<dbReference type="InterPro" id="IPR050415">
    <property type="entry name" value="MRET"/>
</dbReference>
<comment type="catalytic activity">
    <reaction evidence="9">
        <text>2 nitric oxide + NADH + 2 O2 = 2 nitrate + NAD(+) + H(+)</text>
        <dbReference type="Rhea" id="RHEA:19469"/>
        <dbReference type="ChEBI" id="CHEBI:15378"/>
        <dbReference type="ChEBI" id="CHEBI:15379"/>
        <dbReference type="ChEBI" id="CHEBI:16480"/>
        <dbReference type="ChEBI" id="CHEBI:17632"/>
        <dbReference type="ChEBI" id="CHEBI:57540"/>
        <dbReference type="ChEBI" id="CHEBI:57945"/>
        <dbReference type="EC" id="1.14.12.17"/>
    </reaction>
</comment>
<comment type="similarity">
    <text evidence="3">In the C-terminal section; belongs to the flavoprotein pyridine nucleotide cytochrome reductase family.</text>
</comment>